<dbReference type="PANTHER" id="PTHR43466">
    <property type="entry name" value="2-OXO-4-HYDROXY-4-CARBOXY-5-UREIDOIMIDAZOLINE DECARBOXYLASE-RELATED"/>
    <property type="match status" value="1"/>
</dbReference>
<dbReference type="InterPro" id="IPR036778">
    <property type="entry name" value="OHCU_decarboxylase_sf"/>
</dbReference>
<comment type="catalytic activity">
    <reaction evidence="1">
        <text>5-hydroxy-2-oxo-4-ureido-2,5-dihydro-1H-imidazole-5-carboxylate + H(+) = (S)-allantoin + CO2</text>
        <dbReference type="Rhea" id="RHEA:26301"/>
        <dbReference type="ChEBI" id="CHEBI:15378"/>
        <dbReference type="ChEBI" id="CHEBI:15678"/>
        <dbReference type="ChEBI" id="CHEBI:16526"/>
        <dbReference type="ChEBI" id="CHEBI:58639"/>
        <dbReference type="EC" id="4.1.1.97"/>
    </reaction>
</comment>
<keyword evidence="10" id="KW-1185">Reference proteome</keyword>
<dbReference type="NCBIfam" id="TIGR03180">
    <property type="entry name" value="UraD_2"/>
    <property type="match status" value="1"/>
</dbReference>
<dbReference type="Gene3D" id="1.10.3330.10">
    <property type="entry name" value="Oxo-4-hydroxy-4-carboxy-5-ureidoimidazoline decarboxylase"/>
    <property type="match status" value="1"/>
</dbReference>
<protein>
    <recommendedName>
        <fullName evidence="3">2-oxo-4-hydroxy-4-carboxy-5-ureidoimidazoline decarboxylase</fullName>
        <ecNumber evidence="3">4.1.1.97</ecNumber>
    </recommendedName>
</protein>
<comment type="caution">
    <text evidence="9">The sequence shown here is derived from an EMBL/GenBank/DDBJ whole genome shotgun (WGS) entry which is preliminary data.</text>
</comment>
<evidence type="ECO:0000256" key="6">
    <source>
        <dbReference type="ARBA" id="ARBA00023239"/>
    </source>
</evidence>
<evidence type="ECO:0000313" key="10">
    <source>
        <dbReference type="Proteomes" id="UP000490386"/>
    </source>
</evidence>
<reference evidence="9 10" key="1">
    <citation type="submission" date="2019-09" db="EMBL/GenBank/DDBJ databases">
        <title>Phylogeny of genus Pseudoclavibacter and closely related genus.</title>
        <authorList>
            <person name="Li Y."/>
        </authorList>
    </citation>
    <scope>NUCLEOTIDE SEQUENCE [LARGE SCALE GENOMIC DNA]</scope>
    <source>
        <strain evidence="9 10">THG-MD12</strain>
    </source>
</reference>
<dbReference type="NCBIfam" id="NF010372">
    <property type="entry name" value="PRK13798.1"/>
    <property type="match status" value="1"/>
</dbReference>
<comment type="pathway">
    <text evidence="2">Purine metabolism; urate degradation; (S)-allantoin from urate: step 3/3.</text>
</comment>
<dbReference type="Proteomes" id="UP000490386">
    <property type="component" value="Unassembled WGS sequence"/>
</dbReference>
<dbReference type="GO" id="GO:0019628">
    <property type="term" value="P:urate catabolic process"/>
    <property type="evidence" value="ECO:0007669"/>
    <property type="project" value="TreeGrafter"/>
</dbReference>
<feature type="region of interest" description="Disordered" evidence="7">
    <location>
        <begin position="65"/>
        <end position="91"/>
    </location>
</feature>
<gene>
    <name evidence="9" type="primary">uraD</name>
    <name evidence="9" type="ORF">F8O03_07230</name>
</gene>
<dbReference type="GO" id="GO:0051997">
    <property type="term" value="F:2-oxo-4-hydroxy-4-carboxy-5-ureidoimidazoline decarboxylase activity"/>
    <property type="evidence" value="ECO:0007669"/>
    <property type="project" value="UniProtKB-EC"/>
</dbReference>
<dbReference type="RefSeq" id="WP_151423282.1">
    <property type="nucleotide sequence ID" value="NZ_CANKVH010000001.1"/>
</dbReference>
<evidence type="ECO:0000256" key="2">
    <source>
        <dbReference type="ARBA" id="ARBA00004754"/>
    </source>
</evidence>
<dbReference type="GO" id="GO:0006144">
    <property type="term" value="P:purine nucleobase metabolic process"/>
    <property type="evidence" value="ECO:0007669"/>
    <property type="project" value="UniProtKB-KW"/>
</dbReference>
<evidence type="ECO:0000256" key="4">
    <source>
        <dbReference type="ARBA" id="ARBA00022631"/>
    </source>
</evidence>
<dbReference type="InterPro" id="IPR018020">
    <property type="entry name" value="OHCU_decarboxylase"/>
</dbReference>
<evidence type="ECO:0000313" key="9">
    <source>
        <dbReference type="EMBL" id="KAB1638189.1"/>
    </source>
</evidence>
<organism evidence="9 10">
    <name type="scientific">Pseudoclavibacter terrae</name>
    <dbReference type="NCBI Taxonomy" id="1530195"/>
    <lineage>
        <taxon>Bacteria</taxon>
        <taxon>Bacillati</taxon>
        <taxon>Actinomycetota</taxon>
        <taxon>Actinomycetes</taxon>
        <taxon>Micrococcales</taxon>
        <taxon>Microbacteriaceae</taxon>
        <taxon>Pseudoclavibacter</taxon>
    </lineage>
</organism>
<feature type="domain" description="Oxo-4-hydroxy-4-carboxy-5-ureidoimidazoline decarboxylase" evidence="8">
    <location>
        <begin position="7"/>
        <end position="160"/>
    </location>
</feature>
<keyword evidence="4" id="KW-0659">Purine metabolism</keyword>
<dbReference type="EC" id="4.1.1.97" evidence="3"/>
<dbReference type="AlphaFoldDB" id="A0A7J5B2H2"/>
<feature type="compositionally biased region" description="Basic and acidic residues" evidence="7">
    <location>
        <begin position="68"/>
        <end position="85"/>
    </location>
</feature>
<evidence type="ECO:0000256" key="5">
    <source>
        <dbReference type="ARBA" id="ARBA00022793"/>
    </source>
</evidence>
<dbReference type="OrthoDB" id="5243781at2"/>
<evidence type="ECO:0000256" key="1">
    <source>
        <dbReference type="ARBA" id="ARBA00001163"/>
    </source>
</evidence>
<dbReference type="InterPro" id="IPR017595">
    <property type="entry name" value="OHCU_decarboxylase-2"/>
</dbReference>
<sequence>MLISEYNRLGEASAIDFAATLVAIPSFTAALASSRPFASKSELRERAAEAAAAWDDEEVELALAGHPRIGERPDRSEPGAEHSAREQGAVQGAEADVLARIAEGNRRYEARFDRIFLVRAAGRTPAEILAQLEERLGNDDATELAVVASELRDITLLRLDESVTE</sequence>
<keyword evidence="6 9" id="KW-0456">Lyase</keyword>
<name>A0A7J5B2H2_9MICO</name>
<evidence type="ECO:0000256" key="3">
    <source>
        <dbReference type="ARBA" id="ARBA00012257"/>
    </source>
</evidence>
<dbReference type="Pfam" id="PF09349">
    <property type="entry name" value="OHCU_decarbox"/>
    <property type="match status" value="1"/>
</dbReference>
<evidence type="ECO:0000256" key="7">
    <source>
        <dbReference type="SAM" id="MobiDB-lite"/>
    </source>
</evidence>
<dbReference type="EMBL" id="WBJX01000002">
    <property type="protein sequence ID" value="KAB1638189.1"/>
    <property type="molecule type" value="Genomic_DNA"/>
</dbReference>
<keyword evidence="5" id="KW-0210">Decarboxylase</keyword>
<evidence type="ECO:0000259" key="8">
    <source>
        <dbReference type="Pfam" id="PF09349"/>
    </source>
</evidence>
<dbReference type="PANTHER" id="PTHR43466:SF1">
    <property type="entry name" value="2-OXO-4-HYDROXY-4-CARBOXY-5-UREIDOIMIDAZOLINE DECARBOXYLASE-RELATED"/>
    <property type="match status" value="1"/>
</dbReference>
<proteinExistence type="predicted"/>
<dbReference type="SUPFAM" id="SSF158694">
    <property type="entry name" value="UraD-Like"/>
    <property type="match status" value="1"/>
</dbReference>
<accession>A0A7J5B2H2</accession>